<dbReference type="Proteomes" id="UP001480595">
    <property type="component" value="Unassembled WGS sequence"/>
</dbReference>
<dbReference type="GeneID" id="92094205"/>
<evidence type="ECO:0000313" key="2">
    <source>
        <dbReference type="EMBL" id="KAK8054666.1"/>
    </source>
</evidence>
<keyword evidence="3" id="KW-1185">Reference proteome</keyword>
<sequence>MENEALETSSTKRAKSKRPKLWGKGGVLWKLWWTLCLRHPDLVGGRDQWNNRVKRDYFRHFHDLYIDHNGFCHLEKVQESPAQGPSDQDPEQVNSTPPIPPIPSGVQVRFCFEDGYSPIKGYIRSFQKLSEDAIPIDALCGLWDSEEITGRGFNALYLQWGSSTPPTWWESASFFLDGRRREYQMYHGIFGSINFTADLVALVKKAVILENSEGSLICKSTPTVYCIGTD</sequence>
<protein>
    <submittedName>
        <fullName evidence="2">Uncharacterized protein</fullName>
    </submittedName>
</protein>
<feature type="region of interest" description="Disordered" evidence="1">
    <location>
        <begin position="78"/>
        <end position="102"/>
    </location>
</feature>
<gene>
    <name evidence="2" type="ORF">PG994_009733</name>
</gene>
<comment type="caution">
    <text evidence="2">The sequence shown here is derived from an EMBL/GenBank/DDBJ whole genome shotgun (WGS) entry which is preliminary data.</text>
</comment>
<evidence type="ECO:0000256" key="1">
    <source>
        <dbReference type="SAM" id="MobiDB-lite"/>
    </source>
</evidence>
<feature type="compositionally biased region" description="Polar residues" evidence="1">
    <location>
        <begin position="80"/>
        <end position="96"/>
    </location>
</feature>
<evidence type="ECO:0000313" key="3">
    <source>
        <dbReference type="Proteomes" id="UP001480595"/>
    </source>
</evidence>
<organism evidence="2 3">
    <name type="scientific">Apiospora phragmitis</name>
    <dbReference type="NCBI Taxonomy" id="2905665"/>
    <lineage>
        <taxon>Eukaryota</taxon>
        <taxon>Fungi</taxon>
        <taxon>Dikarya</taxon>
        <taxon>Ascomycota</taxon>
        <taxon>Pezizomycotina</taxon>
        <taxon>Sordariomycetes</taxon>
        <taxon>Xylariomycetidae</taxon>
        <taxon>Amphisphaeriales</taxon>
        <taxon>Apiosporaceae</taxon>
        <taxon>Apiospora</taxon>
    </lineage>
</organism>
<name>A0ABR1U925_9PEZI</name>
<proteinExistence type="predicted"/>
<accession>A0ABR1U925</accession>
<dbReference type="EMBL" id="JAQQWL010000010">
    <property type="protein sequence ID" value="KAK8054666.1"/>
    <property type="molecule type" value="Genomic_DNA"/>
</dbReference>
<reference evidence="2 3" key="1">
    <citation type="submission" date="2023-01" db="EMBL/GenBank/DDBJ databases">
        <title>Analysis of 21 Apiospora genomes using comparative genomics revels a genus with tremendous synthesis potential of carbohydrate active enzymes and secondary metabolites.</title>
        <authorList>
            <person name="Sorensen T."/>
        </authorList>
    </citation>
    <scope>NUCLEOTIDE SEQUENCE [LARGE SCALE GENOMIC DNA]</scope>
    <source>
        <strain evidence="2 3">CBS 135458</strain>
    </source>
</reference>
<dbReference type="RefSeq" id="XP_066713312.1">
    <property type="nucleotide sequence ID" value="XM_066861142.1"/>
</dbReference>